<dbReference type="InterPro" id="IPR029044">
    <property type="entry name" value="Nucleotide-diphossugar_trans"/>
</dbReference>
<proteinExistence type="predicted"/>
<dbReference type="EMBL" id="JBGFFE010000020">
    <property type="protein sequence ID" value="MEY8764350.1"/>
    <property type="molecule type" value="Genomic_DNA"/>
</dbReference>
<dbReference type="Gene3D" id="3.90.550.10">
    <property type="entry name" value="Spore Coat Polysaccharide Biosynthesis Protein SpsA, Chain A"/>
    <property type="match status" value="1"/>
</dbReference>
<feature type="domain" description="Glycosyltransferase 2-like" evidence="1">
    <location>
        <begin position="9"/>
        <end position="139"/>
    </location>
</feature>
<dbReference type="InterPro" id="IPR001173">
    <property type="entry name" value="Glyco_trans_2-like"/>
</dbReference>
<dbReference type="SUPFAM" id="SSF53448">
    <property type="entry name" value="Nucleotide-diphospho-sugar transferases"/>
    <property type="match status" value="1"/>
</dbReference>
<gene>
    <name evidence="2" type="ORF">AB8S09_11990</name>
</gene>
<keyword evidence="2" id="KW-0808">Transferase</keyword>
<dbReference type="EC" id="2.4.-.-" evidence="2"/>
<keyword evidence="2" id="KW-0328">Glycosyltransferase</keyword>
<protein>
    <submittedName>
        <fullName evidence="2">Glycosyltransferase</fullName>
        <ecNumber evidence="2">2.4.-.-</ecNumber>
    </submittedName>
</protein>
<dbReference type="Pfam" id="PF00535">
    <property type="entry name" value="Glycos_transf_2"/>
    <property type="match status" value="1"/>
</dbReference>
<comment type="caution">
    <text evidence="2">The sequence shown here is derived from an EMBL/GenBank/DDBJ whole genome shotgun (WGS) entry which is preliminary data.</text>
</comment>
<keyword evidence="3" id="KW-1185">Reference proteome</keyword>
<name>A0ABV4DZP0_9CLOT</name>
<evidence type="ECO:0000313" key="2">
    <source>
        <dbReference type="EMBL" id="MEY8764350.1"/>
    </source>
</evidence>
<accession>A0ABV4DZP0</accession>
<dbReference type="Proteomes" id="UP001565220">
    <property type="component" value="Unassembled WGS sequence"/>
</dbReference>
<organism evidence="2 3">
    <name type="scientific">Clostridium lapidicellarium</name>
    <dbReference type="NCBI Taxonomy" id="3240931"/>
    <lineage>
        <taxon>Bacteria</taxon>
        <taxon>Bacillati</taxon>
        <taxon>Bacillota</taxon>
        <taxon>Clostridia</taxon>
        <taxon>Eubacteriales</taxon>
        <taxon>Clostridiaceae</taxon>
        <taxon>Clostridium</taxon>
    </lineage>
</organism>
<dbReference type="PANTHER" id="PTHR22916:SF3">
    <property type="entry name" value="UDP-GLCNAC:BETAGAL BETA-1,3-N-ACETYLGLUCOSAMINYLTRANSFERASE-LIKE PROTEIN 1"/>
    <property type="match status" value="1"/>
</dbReference>
<dbReference type="RefSeq" id="WP_369869208.1">
    <property type="nucleotide sequence ID" value="NZ_JBGFFE010000020.1"/>
</dbReference>
<dbReference type="PANTHER" id="PTHR22916">
    <property type="entry name" value="GLYCOSYLTRANSFERASE"/>
    <property type="match status" value="1"/>
</dbReference>
<evidence type="ECO:0000313" key="3">
    <source>
        <dbReference type="Proteomes" id="UP001565220"/>
    </source>
</evidence>
<evidence type="ECO:0000259" key="1">
    <source>
        <dbReference type="Pfam" id="PF00535"/>
    </source>
</evidence>
<dbReference type="GO" id="GO:0016757">
    <property type="term" value="F:glycosyltransferase activity"/>
    <property type="evidence" value="ECO:0007669"/>
    <property type="project" value="UniProtKB-KW"/>
</dbReference>
<sequence length="324" mass="38657">MDSEDITVSVAMITYNHEKYLRKALDSILMQKVDFKYEVIVGEDCSPDNSREILKEYKRKYPDIFRMIYRDKNIGATKNSYDVFTKCKGKYIAILEGDDFWTDEFKLKTQVKFLKNNEEYSGVYHKVTVSDEFGTIIKNMPSDKFIIQNNIHEIGSPKRFIELCYETMGQVFHVQSLIFKNIFLKYNNYGKIKNLLTTADYICDTQLKLLVLERGKIKLINKVMGNYRYIRKRNETSFSSQNILVHYSNIKNVWKAVDQYFDYKYGYLIKKLIIKEKYMVIFDRFKNKDMKNVFILFINELNFKGKIGFINYFNKRLITKIKKC</sequence>
<reference evidence="2 3" key="1">
    <citation type="submission" date="2024-08" db="EMBL/GenBank/DDBJ databases">
        <title>Clostridium lapicellarii sp. nov., and Clostridium renhuaiense sp. nov., two species isolated from the mud in a fermentation cellar used for producing sauce-flavour Chinese liquors.</title>
        <authorList>
            <person name="Yang F."/>
            <person name="Wang H."/>
            <person name="Chen L.Q."/>
            <person name="Zhou N."/>
            <person name="Lu J.J."/>
            <person name="Pu X.X."/>
            <person name="Wan B."/>
            <person name="Wang L."/>
            <person name="Liu S.J."/>
        </authorList>
    </citation>
    <scope>NUCLEOTIDE SEQUENCE [LARGE SCALE GENOMIC DNA]</scope>
    <source>
        <strain evidence="2 3">MT-113</strain>
    </source>
</reference>